<reference evidence="1" key="1">
    <citation type="submission" date="2019-11" db="UniProtKB">
        <authorList>
            <consortium name="WormBaseParasite"/>
        </authorList>
    </citation>
    <scope>IDENTIFICATION</scope>
</reference>
<dbReference type="WBParaSite" id="MCU_000126-RA">
    <property type="protein sequence ID" value="MCU_000126-RA"/>
    <property type="gene ID" value="MCU_000126"/>
</dbReference>
<organism evidence="1">
    <name type="scientific">Mesocestoides corti</name>
    <name type="common">Flatworm</name>
    <dbReference type="NCBI Taxonomy" id="53468"/>
    <lineage>
        <taxon>Eukaryota</taxon>
        <taxon>Metazoa</taxon>
        <taxon>Spiralia</taxon>
        <taxon>Lophotrochozoa</taxon>
        <taxon>Platyhelminthes</taxon>
        <taxon>Cestoda</taxon>
        <taxon>Eucestoda</taxon>
        <taxon>Cyclophyllidea</taxon>
        <taxon>Mesocestoididae</taxon>
        <taxon>Mesocestoides</taxon>
    </lineage>
</organism>
<name>A0A5K3EGJ5_MESCO</name>
<accession>A0A5K3EGJ5</accession>
<evidence type="ECO:0000313" key="1">
    <source>
        <dbReference type="WBParaSite" id="MCU_000126-RA"/>
    </source>
</evidence>
<proteinExistence type="predicted"/>
<dbReference type="AlphaFoldDB" id="A0A5K3EGJ5"/>
<protein>
    <submittedName>
        <fullName evidence="1">Secreted protein</fullName>
    </submittedName>
</protein>
<sequence length="112" mass="12413">MGKHLLPQIQLCSLVSRDAPLSAFGRRWASVHAVGSCSTRCNARVRTHTHALTPAANTGYPGPPPQVLLLLQCVAEAYGERRLTTLQQYQRLPMHMRQIKETACATHDHETS</sequence>